<evidence type="ECO:0000313" key="3">
    <source>
        <dbReference type="Proteomes" id="UP000248311"/>
    </source>
</evidence>
<gene>
    <name evidence="2" type="ORF">DFP88_102881</name>
</gene>
<dbReference type="Pfam" id="PF07475">
    <property type="entry name" value="Hpr_kinase_C"/>
    <property type="match status" value="1"/>
</dbReference>
<dbReference type="AlphaFoldDB" id="A0A318SUM1"/>
<dbReference type="GO" id="GO:0000155">
    <property type="term" value="F:phosphorelay sensor kinase activity"/>
    <property type="evidence" value="ECO:0007669"/>
    <property type="project" value="InterPro"/>
</dbReference>
<dbReference type="GO" id="GO:0006109">
    <property type="term" value="P:regulation of carbohydrate metabolic process"/>
    <property type="evidence" value="ECO:0007669"/>
    <property type="project" value="InterPro"/>
</dbReference>
<evidence type="ECO:0000259" key="1">
    <source>
        <dbReference type="Pfam" id="PF07475"/>
    </source>
</evidence>
<sequence>MARVLSSAFPSDTAGAAQPLILHATCAAWQGRAVLIGGASGSGKSALGLALLGWGCDLVADDRTLLGVEGGALTARCPPRLQGLIEARGVGLLAARAVPEARVALAVTLDSIETERLPPRRSISLLGIEIPFLHKVETAHFAAAILQYLKAGRSD</sequence>
<dbReference type="CDD" id="cd01918">
    <property type="entry name" value="HprK_C"/>
    <property type="match status" value="1"/>
</dbReference>
<name>A0A318SUM1_9RHOB</name>
<dbReference type="GO" id="GO:0005524">
    <property type="term" value="F:ATP binding"/>
    <property type="evidence" value="ECO:0007669"/>
    <property type="project" value="InterPro"/>
</dbReference>
<protein>
    <submittedName>
        <fullName evidence="2">Hpr(Ser) kinase/phosphatase</fullName>
    </submittedName>
</protein>
<feature type="domain" description="HPr kinase/phosphorylase C-terminal" evidence="1">
    <location>
        <begin position="20"/>
        <end position="97"/>
    </location>
</feature>
<accession>A0A318SUM1</accession>
<dbReference type="InterPro" id="IPR027417">
    <property type="entry name" value="P-loop_NTPase"/>
</dbReference>
<dbReference type="EMBL" id="QJTE01000002">
    <property type="protein sequence ID" value="PYE85075.1"/>
    <property type="molecule type" value="Genomic_DNA"/>
</dbReference>
<dbReference type="InterPro" id="IPR011104">
    <property type="entry name" value="Hpr_kin/Pase_C"/>
</dbReference>
<dbReference type="Gene3D" id="3.40.50.300">
    <property type="entry name" value="P-loop containing nucleotide triphosphate hydrolases"/>
    <property type="match status" value="1"/>
</dbReference>
<comment type="caution">
    <text evidence="2">The sequence shown here is derived from an EMBL/GenBank/DDBJ whole genome shotgun (WGS) entry which is preliminary data.</text>
</comment>
<proteinExistence type="predicted"/>
<keyword evidence="3" id="KW-1185">Reference proteome</keyword>
<evidence type="ECO:0000313" key="2">
    <source>
        <dbReference type="EMBL" id="PYE85075.1"/>
    </source>
</evidence>
<dbReference type="Proteomes" id="UP000248311">
    <property type="component" value="Unassembled WGS sequence"/>
</dbReference>
<dbReference type="SUPFAM" id="SSF53795">
    <property type="entry name" value="PEP carboxykinase-like"/>
    <property type="match status" value="1"/>
</dbReference>
<organism evidence="2 3">
    <name type="scientific">Pseudoroseicyclus aestuarii</name>
    <dbReference type="NCBI Taxonomy" id="1795041"/>
    <lineage>
        <taxon>Bacteria</taxon>
        <taxon>Pseudomonadati</taxon>
        <taxon>Pseudomonadota</taxon>
        <taxon>Alphaproteobacteria</taxon>
        <taxon>Rhodobacterales</taxon>
        <taxon>Paracoccaceae</taxon>
        <taxon>Pseudoroseicyclus</taxon>
    </lineage>
</organism>
<keyword evidence="2" id="KW-0418">Kinase</keyword>
<keyword evidence="2" id="KW-0808">Transferase</keyword>
<reference evidence="2 3" key="1">
    <citation type="submission" date="2018-06" db="EMBL/GenBank/DDBJ databases">
        <title>Genomic Encyclopedia of Type Strains, Phase III (KMG-III): the genomes of soil and plant-associated and newly described type strains.</title>
        <authorList>
            <person name="Whitman W."/>
        </authorList>
    </citation>
    <scope>NUCLEOTIDE SEQUENCE [LARGE SCALE GENOMIC DNA]</scope>
    <source>
        <strain evidence="2 3">CECT 9025</strain>
    </source>
</reference>